<organism evidence="1">
    <name type="scientific">Anthurium amnicola</name>
    <dbReference type="NCBI Taxonomy" id="1678845"/>
    <lineage>
        <taxon>Eukaryota</taxon>
        <taxon>Viridiplantae</taxon>
        <taxon>Streptophyta</taxon>
        <taxon>Embryophyta</taxon>
        <taxon>Tracheophyta</taxon>
        <taxon>Spermatophyta</taxon>
        <taxon>Magnoliopsida</taxon>
        <taxon>Liliopsida</taxon>
        <taxon>Araceae</taxon>
        <taxon>Pothoideae</taxon>
        <taxon>Potheae</taxon>
        <taxon>Anthurium</taxon>
    </lineage>
</organism>
<name>A0A1D1Y0U6_9ARAE</name>
<dbReference type="EMBL" id="GDJX01019663">
    <property type="protein sequence ID" value="JAT48273.1"/>
    <property type="molecule type" value="Transcribed_RNA"/>
</dbReference>
<sequence>FSHRPVFMQKKKSRIPSYKATAMSKTDLRIARLAVSVIRRRGQPQIVSGNSPLVPPPVNIRTAAPVGLAARPLRKTSTIFSSLSAKFPFSLLAAPSGTLEASSRSLSLSLS</sequence>
<dbReference type="AlphaFoldDB" id="A0A1D1Y0U6"/>
<feature type="non-terminal residue" evidence="1">
    <location>
        <position position="1"/>
    </location>
</feature>
<feature type="non-terminal residue" evidence="1">
    <location>
        <position position="111"/>
    </location>
</feature>
<protein>
    <submittedName>
        <fullName evidence="1">CinA-like protein</fullName>
    </submittedName>
</protein>
<accession>A0A1D1Y0U6</accession>
<evidence type="ECO:0000313" key="1">
    <source>
        <dbReference type="EMBL" id="JAT48273.1"/>
    </source>
</evidence>
<gene>
    <name evidence="1" type="primary">slr0427</name>
    <name evidence="1" type="ORF">g.12266</name>
</gene>
<reference evidence="1" key="1">
    <citation type="submission" date="2015-07" db="EMBL/GenBank/DDBJ databases">
        <title>Transcriptome Assembly of Anthurium amnicola.</title>
        <authorList>
            <person name="Suzuki J."/>
        </authorList>
    </citation>
    <scope>NUCLEOTIDE SEQUENCE</scope>
</reference>
<proteinExistence type="predicted"/>